<keyword evidence="4" id="KW-1015">Disulfide bond</keyword>
<evidence type="ECO:0000259" key="7">
    <source>
        <dbReference type="PROSITE" id="PS50240"/>
    </source>
</evidence>
<evidence type="ECO:0000256" key="4">
    <source>
        <dbReference type="ARBA" id="ARBA00023157"/>
    </source>
</evidence>
<feature type="domain" description="Peptidase S1" evidence="7">
    <location>
        <begin position="31"/>
        <end position="164"/>
    </location>
</feature>
<keyword evidence="2" id="KW-0378">Hydrolase</keyword>
<evidence type="ECO:0000313" key="9">
    <source>
        <dbReference type="EMBL" id="SSX33962.1"/>
    </source>
</evidence>
<evidence type="ECO:0000313" key="8">
    <source>
        <dbReference type="EMBL" id="SSX14564.1"/>
    </source>
</evidence>
<evidence type="ECO:0000256" key="3">
    <source>
        <dbReference type="ARBA" id="ARBA00022825"/>
    </source>
</evidence>
<dbReference type="InterPro" id="IPR001254">
    <property type="entry name" value="Trypsin_dom"/>
</dbReference>
<dbReference type="Gene3D" id="2.40.10.10">
    <property type="entry name" value="Trypsin-like serine proteases"/>
    <property type="match status" value="3"/>
</dbReference>
<evidence type="ECO:0000256" key="6">
    <source>
        <dbReference type="SAM" id="SignalP"/>
    </source>
</evidence>
<dbReference type="PROSITE" id="PS00134">
    <property type="entry name" value="TRYPSIN_HIS"/>
    <property type="match status" value="1"/>
</dbReference>
<dbReference type="InterPro" id="IPR009003">
    <property type="entry name" value="Peptidase_S1_PA"/>
</dbReference>
<dbReference type="GO" id="GO:0006508">
    <property type="term" value="P:proteolysis"/>
    <property type="evidence" value="ECO:0007669"/>
    <property type="project" value="UniProtKB-KW"/>
</dbReference>
<sequence>MIRNIIFITLFLTVLIHGTTSQGRNPDKGRIVGGYPIDITSRPFQVALYTGGGFCGGSIISTTKIVTAAHCLTGKSASQLTVYAGSSHRSSGGVIRYVSYFRVHPSYNPSVSNNFDIAVLTFGGPLTANGGLAGVVSFGYGCALAGYAGVYASVPELRSWILAN</sequence>
<dbReference type="Pfam" id="PF00089">
    <property type="entry name" value="Trypsin"/>
    <property type="match status" value="2"/>
</dbReference>
<keyword evidence="1" id="KW-0645">Protease</keyword>
<evidence type="ECO:0000256" key="5">
    <source>
        <dbReference type="ARBA" id="ARBA00024195"/>
    </source>
</evidence>
<dbReference type="AlphaFoldDB" id="A0A336LAX2"/>
<reference evidence="8" key="1">
    <citation type="submission" date="2018-04" db="EMBL/GenBank/DDBJ databases">
        <authorList>
            <person name="Go L.Y."/>
            <person name="Mitchell J.A."/>
        </authorList>
    </citation>
    <scope>NUCLEOTIDE SEQUENCE</scope>
    <source>
        <tissue evidence="8">Whole organism</tissue>
    </source>
</reference>
<feature type="chain" id="PRO_5033342915" evidence="6">
    <location>
        <begin position="22"/>
        <end position="164"/>
    </location>
</feature>
<dbReference type="PANTHER" id="PTHR24276">
    <property type="entry name" value="POLYSERASE-RELATED"/>
    <property type="match status" value="1"/>
</dbReference>
<organism evidence="8">
    <name type="scientific">Culicoides sonorensis</name>
    <name type="common">Biting midge</name>
    <dbReference type="NCBI Taxonomy" id="179676"/>
    <lineage>
        <taxon>Eukaryota</taxon>
        <taxon>Metazoa</taxon>
        <taxon>Ecdysozoa</taxon>
        <taxon>Arthropoda</taxon>
        <taxon>Hexapoda</taxon>
        <taxon>Insecta</taxon>
        <taxon>Pterygota</taxon>
        <taxon>Neoptera</taxon>
        <taxon>Endopterygota</taxon>
        <taxon>Diptera</taxon>
        <taxon>Nematocera</taxon>
        <taxon>Chironomoidea</taxon>
        <taxon>Ceratopogonidae</taxon>
        <taxon>Ceratopogoninae</taxon>
        <taxon>Culicoides</taxon>
        <taxon>Monoculicoides</taxon>
    </lineage>
</organism>
<gene>
    <name evidence="8" type="primary">CSON007176</name>
</gene>
<evidence type="ECO:0000256" key="2">
    <source>
        <dbReference type="ARBA" id="ARBA00022801"/>
    </source>
</evidence>
<keyword evidence="3" id="KW-0720">Serine protease</keyword>
<dbReference type="OMA" id="WCIRKPL"/>
<comment type="similarity">
    <text evidence="5">Belongs to the peptidase S1 family. CLIP subfamily.</text>
</comment>
<name>A0A336LAX2_CULSO</name>
<dbReference type="SMART" id="SM00020">
    <property type="entry name" value="Tryp_SPc"/>
    <property type="match status" value="1"/>
</dbReference>
<dbReference type="InterPro" id="IPR050430">
    <property type="entry name" value="Peptidase_S1"/>
</dbReference>
<proteinExistence type="inferred from homology"/>
<dbReference type="InterPro" id="IPR043504">
    <property type="entry name" value="Peptidase_S1_PA_chymotrypsin"/>
</dbReference>
<dbReference type="FunFam" id="2.40.10.10:FF:000068">
    <property type="entry name" value="transmembrane protease serine 2"/>
    <property type="match status" value="1"/>
</dbReference>
<dbReference type="PROSITE" id="PS50240">
    <property type="entry name" value="TRYPSIN_DOM"/>
    <property type="match status" value="1"/>
</dbReference>
<protein>
    <submittedName>
        <fullName evidence="8">CSON007176 protein</fullName>
    </submittedName>
</protein>
<evidence type="ECO:0000256" key="1">
    <source>
        <dbReference type="ARBA" id="ARBA00022670"/>
    </source>
</evidence>
<dbReference type="EMBL" id="UFQT01002703">
    <property type="protein sequence ID" value="SSX33962.1"/>
    <property type="molecule type" value="Genomic_DNA"/>
</dbReference>
<dbReference type="EMBL" id="UFQS01002703">
    <property type="protein sequence ID" value="SSX14564.1"/>
    <property type="molecule type" value="Genomic_DNA"/>
</dbReference>
<reference evidence="9" key="2">
    <citation type="submission" date="2018-07" db="EMBL/GenBank/DDBJ databases">
        <authorList>
            <person name="Quirk P.G."/>
            <person name="Krulwich T.A."/>
        </authorList>
    </citation>
    <scope>NUCLEOTIDE SEQUENCE</scope>
</reference>
<dbReference type="GO" id="GO:0004252">
    <property type="term" value="F:serine-type endopeptidase activity"/>
    <property type="evidence" value="ECO:0007669"/>
    <property type="project" value="InterPro"/>
</dbReference>
<keyword evidence="6" id="KW-0732">Signal</keyword>
<dbReference type="VEuPathDB" id="VectorBase:CSON007176"/>
<accession>A0A336LAX2</accession>
<dbReference type="SUPFAM" id="SSF50494">
    <property type="entry name" value="Trypsin-like serine proteases"/>
    <property type="match status" value="1"/>
</dbReference>
<dbReference type="PANTHER" id="PTHR24276:SF91">
    <property type="entry name" value="AT26814P-RELATED"/>
    <property type="match status" value="1"/>
</dbReference>
<dbReference type="InterPro" id="IPR018114">
    <property type="entry name" value="TRYPSIN_HIS"/>
</dbReference>
<feature type="signal peptide" evidence="6">
    <location>
        <begin position="1"/>
        <end position="21"/>
    </location>
</feature>